<evidence type="ECO:0000256" key="4">
    <source>
        <dbReference type="ARBA" id="ARBA00022807"/>
    </source>
</evidence>
<dbReference type="GO" id="GO:0016929">
    <property type="term" value="F:deSUMOylase activity"/>
    <property type="evidence" value="ECO:0007669"/>
    <property type="project" value="TreeGrafter"/>
</dbReference>
<dbReference type="GO" id="GO:0006508">
    <property type="term" value="P:proteolysis"/>
    <property type="evidence" value="ECO:0007669"/>
    <property type="project" value="UniProtKB-KW"/>
</dbReference>
<dbReference type="OrthoDB" id="693758at2759"/>
<dbReference type="SUPFAM" id="SSF54001">
    <property type="entry name" value="Cysteine proteinases"/>
    <property type="match status" value="1"/>
</dbReference>
<dbReference type="GO" id="GO:0016926">
    <property type="term" value="P:protein desumoylation"/>
    <property type="evidence" value="ECO:0007669"/>
    <property type="project" value="TreeGrafter"/>
</dbReference>
<dbReference type="EMBL" id="JACEFO010002273">
    <property type="protein sequence ID" value="KAF8668908.1"/>
    <property type="molecule type" value="Genomic_DNA"/>
</dbReference>
<keyword evidence="3" id="KW-0378">Hydrolase</keyword>
<accession>A0A835AR06</accession>
<keyword evidence="2" id="KW-0645">Protease</keyword>
<dbReference type="PROSITE" id="PS50600">
    <property type="entry name" value="ULP_PROTEASE"/>
    <property type="match status" value="1"/>
</dbReference>
<dbReference type="Pfam" id="PF02902">
    <property type="entry name" value="Peptidase_C48"/>
    <property type="match status" value="1"/>
</dbReference>
<dbReference type="Proteomes" id="UP000636709">
    <property type="component" value="Unassembled WGS sequence"/>
</dbReference>
<proteinExistence type="inferred from homology"/>
<dbReference type="PANTHER" id="PTHR12606">
    <property type="entry name" value="SENTRIN/SUMO-SPECIFIC PROTEASE"/>
    <property type="match status" value="1"/>
</dbReference>
<evidence type="ECO:0000313" key="6">
    <source>
        <dbReference type="EMBL" id="KAF8668908.1"/>
    </source>
</evidence>
<comment type="caution">
    <text evidence="6">The sequence shown here is derived from an EMBL/GenBank/DDBJ whole genome shotgun (WGS) entry which is preliminary data.</text>
</comment>
<name>A0A835AR06_9POAL</name>
<organism evidence="6 7">
    <name type="scientific">Digitaria exilis</name>
    <dbReference type="NCBI Taxonomy" id="1010633"/>
    <lineage>
        <taxon>Eukaryota</taxon>
        <taxon>Viridiplantae</taxon>
        <taxon>Streptophyta</taxon>
        <taxon>Embryophyta</taxon>
        <taxon>Tracheophyta</taxon>
        <taxon>Spermatophyta</taxon>
        <taxon>Magnoliopsida</taxon>
        <taxon>Liliopsida</taxon>
        <taxon>Poales</taxon>
        <taxon>Poaceae</taxon>
        <taxon>PACMAD clade</taxon>
        <taxon>Panicoideae</taxon>
        <taxon>Panicodae</taxon>
        <taxon>Paniceae</taxon>
        <taxon>Anthephorinae</taxon>
        <taxon>Digitaria</taxon>
    </lineage>
</organism>
<dbReference type="PANTHER" id="PTHR12606:SF155">
    <property type="entry name" value="OS04G0316900 PROTEIN"/>
    <property type="match status" value="1"/>
</dbReference>
<comment type="similarity">
    <text evidence="1">Belongs to the peptidase C48 family.</text>
</comment>
<evidence type="ECO:0000256" key="2">
    <source>
        <dbReference type="ARBA" id="ARBA00022670"/>
    </source>
</evidence>
<reference evidence="6" key="1">
    <citation type="submission" date="2020-07" db="EMBL/GenBank/DDBJ databases">
        <title>Genome sequence and genetic diversity analysis of an under-domesticated orphan crop, white fonio (Digitaria exilis).</title>
        <authorList>
            <person name="Bennetzen J.L."/>
            <person name="Chen S."/>
            <person name="Ma X."/>
            <person name="Wang X."/>
            <person name="Yssel A.E.J."/>
            <person name="Chaluvadi S.R."/>
            <person name="Johnson M."/>
            <person name="Gangashetty P."/>
            <person name="Hamidou F."/>
            <person name="Sanogo M.D."/>
            <person name="Zwaenepoel A."/>
            <person name="Wallace J."/>
            <person name="Van De Peer Y."/>
            <person name="Van Deynze A."/>
        </authorList>
    </citation>
    <scope>NUCLEOTIDE SEQUENCE</scope>
    <source>
        <tissue evidence="6">Leaves</tissue>
    </source>
</reference>
<evidence type="ECO:0000256" key="1">
    <source>
        <dbReference type="ARBA" id="ARBA00005234"/>
    </source>
</evidence>
<feature type="domain" description="Ubiquitin-like protease family profile" evidence="5">
    <location>
        <begin position="1"/>
        <end position="167"/>
    </location>
</feature>
<keyword evidence="7" id="KW-1185">Reference proteome</keyword>
<dbReference type="InterPro" id="IPR003653">
    <property type="entry name" value="Peptidase_C48_C"/>
</dbReference>
<dbReference type="Gene3D" id="3.40.395.10">
    <property type="entry name" value="Adenoviral Proteinase, Chain A"/>
    <property type="match status" value="1"/>
</dbReference>
<gene>
    <name evidence="6" type="ORF">HU200_052114</name>
</gene>
<protein>
    <recommendedName>
        <fullName evidence="5">Ubiquitin-like protease family profile domain-containing protein</fullName>
    </recommendedName>
</protein>
<evidence type="ECO:0000259" key="5">
    <source>
        <dbReference type="PROSITE" id="PS50600"/>
    </source>
</evidence>
<evidence type="ECO:0000313" key="7">
    <source>
        <dbReference type="Proteomes" id="UP000636709"/>
    </source>
</evidence>
<evidence type="ECO:0000256" key="3">
    <source>
        <dbReference type="ARBA" id="ARBA00022801"/>
    </source>
</evidence>
<sequence>MQVINPYIECMRAEDHLLFREGATVYLENTLISYILWRDGKFQKENTQTKKTDVIVERIITYVTNDMVFIPVNVIDIHWYLAVINGKKREIQVLDSIGSFRRDDVTYILQGIQRQIEITIKEIKDLDFIKWPDLNILSWPVIEIFKKQMQEDSVSCGLFMLNYMEYWTGEKLTDDITQPHPISITLKKLKEILDVSKPMDKDCFNMAVRMIACEEIT</sequence>
<dbReference type="AlphaFoldDB" id="A0A835AR06"/>
<dbReference type="InterPro" id="IPR038765">
    <property type="entry name" value="Papain-like_cys_pep_sf"/>
</dbReference>
<dbReference type="GO" id="GO:0005634">
    <property type="term" value="C:nucleus"/>
    <property type="evidence" value="ECO:0007669"/>
    <property type="project" value="TreeGrafter"/>
</dbReference>
<keyword evidence="4" id="KW-0788">Thiol protease</keyword>